<keyword evidence="3" id="KW-1185">Reference proteome</keyword>
<comment type="caution">
    <text evidence="2">The sequence shown here is derived from an EMBL/GenBank/DDBJ whole genome shotgun (WGS) entry which is preliminary data.</text>
</comment>
<dbReference type="Pfam" id="PF06103">
    <property type="entry name" value="DUF948"/>
    <property type="match status" value="1"/>
</dbReference>
<keyword evidence="1" id="KW-0812">Transmembrane</keyword>
<dbReference type="RefSeq" id="WP_205119712.1">
    <property type="nucleotide sequence ID" value="NZ_JAFBCM010000001.1"/>
</dbReference>
<keyword evidence="1" id="KW-1133">Transmembrane helix</keyword>
<reference evidence="3" key="1">
    <citation type="journal article" date="2019" name="Int. J. Syst. Evol. Microbiol.">
        <title>The Global Catalogue of Microorganisms (GCM) 10K type strain sequencing project: providing services to taxonomists for standard genome sequencing and annotation.</title>
        <authorList>
            <consortium name="The Broad Institute Genomics Platform"/>
            <consortium name="The Broad Institute Genome Sequencing Center for Infectious Disease"/>
            <person name="Wu L."/>
            <person name="Ma J."/>
        </authorList>
    </citation>
    <scope>NUCLEOTIDE SEQUENCE [LARGE SCALE GENOMIC DNA]</scope>
    <source>
        <strain evidence="3">CGMCC 4.7241</strain>
    </source>
</reference>
<gene>
    <name evidence="2" type="ORF">ACFOUW_20385</name>
</gene>
<name>A0ABV7YF45_9ACTN</name>
<sequence>MTAGEVAGLIAAAALLLLVGLLAYPILKLGKVLDETRLLVRGVSDETVPLLGEVTTTVTTTNAQLERVDAITSNAETLSSNIAGMSSLFAATLGGPLVKIAAFSYGVRRALGVQERRDLERRVRADIKAKKTARRRGAPR</sequence>
<protein>
    <submittedName>
        <fullName evidence="2">DUF948 domain-containing protein</fullName>
    </submittedName>
</protein>
<evidence type="ECO:0000313" key="2">
    <source>
        <dbReference type="EMBL" id="MFC3763212.1"/>
    </source>
</evidence>
<feature type="transmembrane region" description="Helical" evidence="1">
    <location>
        <begin position="6"/>
        <end position="27"/>
    </location>
</feature>
<organism evidence="2 3">
    <name type="scientific">Tenggerimyces flavus</name>
    <dbReference type="NCBI Taxonomy" id="1708749"/>
    <lineage>
        <taxon>Bacteria</taxon>
        <taxon>Bacillati</taxon>
        <taxon>Actinomycetota</taxon>
        <taxon>Actinomycetes</taxon>
        <taxon>Propionibacteriales</taxon>
        <taxon>Nocardioidaceae</taxon>
        <taxon>Tenggerimyces</taxon>
    </lineage>
</organism>
<proteinExistence type="predicted"/>
<evidence type="ECO:0000313" key="3">
    <source>
        <dbReference type="Proteomes" id="UP001595699"/>
    </source>
</evidence>
<dbReference type="InterPro" id="IPR009293">
    <property type="entry name" value="UPF0478"/>
</dbReference>
<evidence type="ECO:0000256" key="1">
    <source>
        <dbReference type="SAM" id="Phobius"/>
    </source>
</evidence>
<dbReference type="Proteomes" id="UP001595699">
    <property type="component" value="Unassembled WGS sequence"/>
</dbReference>
<keyword evidence="1" id="KW-0472">Membrane</keyword>
<accession>A0ABV7YF45</accession>
<dbReference type="EMBL" id="JBHRZH010000017">
    <property type="protein sequence ID" value="MFC3763212.1"/>
    <property type="molecule type" value="Genomic_DNA"/>
</dbReference>